<comment type="caution">
    <text evidence="4">The sequence shown here is derived from an EMBL/GenBank/DDBJ whole genome shotgun (WGS) entry which is preliminary data.</text>
</comment>
<evidence type="ECO:0000256" key="1">
    <source>
        <dbReference type="ARBA" id="ARBA00022690"/>
    </source>
</evidence>
<accession>A0ABU7S362</accession>
<dbReference type="Pfam" id="PF09394">
    <property type="entry name" value="Inhibitor_I42"/>
    <property type="match status" value="1"/>
</dbReference>
<keyword evidence="2" id="KW-0789">Thiol protease inhibitor</keyword>
<gene>
    <name evidence="4" type="ORF">V1633_32620</name>
</gene>
<organism evidence="4 5">
    <name type="scientific">Plantactinospora sonchi</name>
    <dbReference type="NCBI Taxonomy" id="1544735"/>
    <lineage>
        <taxon>Bacteria</taxon>
        <taxon>Bacillati</taxon>
        <taxon>Actinomycetota</taxon>
        <taxon>Actinomycetes</taxon>
        <taxon>Micromonosporales</taxon>
        <taxon>Micromonosporaceae</taxon>
        <taxon>Plantactinospora</taxon>
    </lineage>
</organism>
<dbReference type="InterPro" id="IPR036331">
    <property type="entry name" value="Chagasin-like_sf"/>
</dbReference>
<sequence>MARHDLTEKDTGRSFPAAPGDLVVVELGETPSSGYRWHLEAVDDHVVAPAGDAFRTDEGGLGAGGRRQLRFSVVGEGRTTLRLVLRRGWEPDGPVGRRFEVIFTVR</sequence>
<dbReference type="GO" id="GO:0030414">
    <property type="term" value="F:peptidase inhibitor activity"/>
    <property type="evidence" value="ECO:0007669"/>
    <property type="project" value="UniProtKB-KW"/>
</dbReference>
<feature type="domain" description="Proteinase inhibitor I42 chagasin" evidence="3">
    <location>
        <begin position="19"/>
        <end position="100"/>
    </location>
</feature>
<evidence type="ECO:0000313" key="4">
    <source>
        <dbReference type="EMBL" id="MEE6263233.1"/>
    </source>
</evidence>
<evidence type="ECO:0000259" key="3">
    <source>
        <dbReference type="Pfam" id="PF09394"/>
    </source>
</evidence>
<keyword evidence="5" id="KW-1185">Reference proteome</keyword>
<dbReference type="PANTHER" id="PTHR36530:SF1">
    <property type="entry name" value="AMOEBIASIN-1"/>
    <property type="match status" value="1"/>
</dbReference>
<evidence type="ECO:0000313" key="5">
    <source>
        <dbReference type="Proteomes" id="UP001332243"/>
    </source>
</evidence>
<dbReference type="RefSeq" id="WP_331218170.1">
    <property type="nucleotide sequence ID" value="NZ_JAZGQK010000035.1"/>
</dbReference>
<dbReference type="SUPFAM" id="SSF141066">
    <property type="entry name" value="ICP-like"/>
    <property type="match status" value="1"/>
</dbReference>
<dbReference type="InterPro" id="IPR052781">
    <property type="entry name" value="Cys_protease_inhibitor_I42"/>
</dbReference>
<proteinExistence type="predicted"/>
<dbReference type="InterPro" id="IPR018990">
    <property type="entry name" value="Prot_inh_I42_chagasin"/>
</dbReference>
<dbReference type="Gene3D" id="2.60.40.2020">
    <property type="match status" value="1"/>
</dbReference>
<dbReference type="Proteomes" id="UP001332243">
    <property type="component" value="Unassembled WGS sequence"/>
</dbReference>
<evidence type="ECO:0000256" key="2">
    <source>
        <dbReference type="ARBA" id="ARBA00022704"/>
    </source>
</evidence>
<dbReference type="EMBL" id="JAZGQK010000035">
    <property type="protein sequence ID" value="MEE6263233.1"/>
    <property type="molecule type" value="Genomic_DNA"/>
</dbReference>
<keyword evidence="1 4" id="KW-0646">Protease inhibitor</keyword>
<protein>
    <submittedName>
        <fullName evidence="4">Protease inhibitor I42 family protein</fullName>
    </submittedName>
</protein>
<reference evidence="4 5" key="1">
    <citation type="submission" date="2024-01" db="EMBL/GenBank/DDBJ databases">
        <title>Genome insights into Plantactinospora sonchi sp. nov.</title>
        <authorList>
            <person name="Wang L."/>
        </authorList>
    </citation>
    <scope>NUCLEOTIDE SEQUENCE [LARGE SCALE GENOMIC DNA]</scope>
    <source>
        <strain evidence="4 5">NEAU-QY2</strain>
    </source>
</reference>
<dbReference type="PANTHER" id="PTHR36530">
    <property type="entry name" value="INHIBITOR OF CYSTEINE PEPTIDASE"/>
    <property type="match status" value="1"/>
</dbReference>
<name>A0ABU7S362_9ACTN</name>